<name>A0A6J4TP03_9ACTN</name>
<feature type="compositionally biased region" description="Basic residues" evidence="1">
    <location>
        <begin position="166"/>
        <end position="182"/>
    </location>
</feature>
<feature type="compositionally biased region" description="Low complexity" evidence="1">
    <location>
        <begin position="106"/>
        <end position="116"/>
    </location>
</feature>
<feature type="region of interest" description="Disordered" evidence="1">
    <location>
        <begin position="242"/>
        <end position="298"/>
    </location>
</feature>
<sequence length="298" mass="33281">DPAPATRVVPRSRRGASLRPRGAEAALHATDPQRADPRPRARARRRAARALVAQGRPHTGRQDAGDGRAPRDGSARPRARRDRARGPGRARAPLDRRNVVSGRRCPPAGDPRLPRALPRRRDRPRRERDRRRDRRAARRPRGPGARTDPDPDARRARDLGAAGRAVGRRAAQRPQNGRRGRGRAGGAHGRAVPVLRALQQPAHVRRARHLLRAIRRWHTRCGELLDPAGPGRLRTRLLVAAAEHRADDPPRCRPQAAARPRHHVAARRGVAARRQLDGPWSVPRHDARDRREPLRGNL</sequence>
<feature type="region of interest" description="Disordered" evidence="1">
    <location>
        <begin position="1"/>
        <end position="192"/>
    </location>
</feature>
<evidence type="ECO:0000313" key="2">
    <source>
        <dbReference type="EMBL" id="CAA9527656.1"/>
    </source>
</evidence>
<feature type="compositionally biased region" description="Basic and acidic residues" evidence="1">
    <location>
        <begin position="147"/>
        <end position="158"/>
    </location>
</feature>
<feature type="non-terminal residue" evidence="2">
    <location>
        <position position="298"/>
    </location>
</feature>
<dbReference type="AlphaFoldDB" id="A0A6J4TP03"/>
<feature type="compositionally biased region" description="Basic and acidic residues" evidence="1">
    <location>
        <begin position="242"/>
        <end position="251"/>
    </location>
</feature>
<accession>A0A6J4TP03</accession>
<feature type="compositionally biased region" description="Basic and acidic residues" evidence="1">
    <location>
        <begin position="60"/>
        <end position="75"/>
    </location>
</feature>
<protein>
    <submittedName>
        <fullName evidence="2">Uncharacterized protein</fullName>
    </submittedName>
</protein>
<feature type="compositionally biased region" description="Basic and acidic residues" evidence="1">
    <location>
        <begin position="283"/>
        <end position="298"/>
    </location>
</feature>
<feature type="non-terminal residue" evidence="2">
    <location>
        <position position="1"/>
    </location>
</feature>
<organism evidence="2">
    <name type="scientific">uncultured Solirubrobacteraceae bacterium</name>
    <dbReference type="NCBI Taxonomy" id="1162706"/>
    <lineage>
        <taxon>Bacteria</taxon>
        <taxon>Bacillati</taxon>
        <taxon>Actinomycetota</taxon>
        <taxon>Thermoleophilia</taxon>
        <taxon>Solirubrobacterales</taxon>
        <taxon>Solirubrobacteraceae</taxon>
        <taxon>environmental samples</taxon>
    </lineage>
</organism>
<reference evidence="2" key="1">
    <citation type="submission" date="2020-02" db="EMBL/GenBank/DDBJ databases">
        <authorList>
            <person name="Meier V. D."/>
        </authorList>
    </citation>
    <scope>NUCLEOTIDE SEQUENCE</scope>
    <source>
        <strain evidence="2">AVDCRST_MAG85</strain>
    </source>
</reference>
<feature type="compositionally biased region" description="Basic residues" evidence="1">
    <location>
        <begin position="77"/>
        <end position="88"/>
    </location>
</feature>
<dbReference type="EMBL" id="CADCVT010000373">
    <property type="protein sequence ID" value="CAA9527656.1"/>
    <property type="molecule type" value="Genomic_DNA"/>
</dbReference>
<proteinExistence type="predicted"/>
<feature type="compositionally biased region" description="Basic residues" evidence="1">
    <location>
        <begin position="117"/>
        <end position="141"/>
    </location>
</feature>
<gene>
    <name evidence="2" type="ORF">AVDCRST_MAG85-3390</name>
</gene>
<evidence type="ECO:0000256" key="1">
    <source>
        <dbReference type="SAM" id="MobiDB-lite"/>
    </source>
</evidence>